<protein>
    <submittedName>
        <fullName evidence="1">Uncharacterized protein</fullName>
    </submittedName>
</protein>
<proteinExistence type="predicted"/>
<sequence length="45" mass="5090">MPFRASKVFEKGGVQAEMILKKPASGGSRFVRVDVSLYRKVEFSR</sequence>
<dbReference type="AlphaFoldDB" id="A0A919XI77"/>
<evidence type="ECO:0000313" key="2">
    <source>
        <dbReference type="Proteomes" id="UP000679779"/>
    </source>
</evidence>
<dbReference type="Proteomes" id="UP000679779">
    <property type="component" value="Unassembled WGS sequence"/>
</dbReference>
<dbReference type="EMBL" id="BORQ01000003">
    <property type="protein sequence ID" value="GIO31853.1"/>
    <property type="molecule type" value="Genomic_DNA"/>
</dbReference>
<keyword evidence="2" id="KW-1185">Reference proteome</keyword>
<accession>A0A919XI77</accession>
<comment type="caution">
    <text evidence="1">The sequence shown here is derived from an EMBL/GenBank/DDBJ whole genome shotgun (WGS) entry which is preliminary data.</text>
</comment>
<evidence type="ECO:0000313" key="1">
    <source>
        <dbReference type="EMBL" id="GIO31853.1"/>
    </source>
</evidence>
<organism evidence="1 2">
    <name type="scientific">Paenibacillus albilobatus</name>
    <dbReference type="NCBI Taxonomy" id="2716884"/>
    <lineage>
        <taxon>Bacteria</taxon>
        <taxon>Bacillati</taxon>
        <taxon>Bacillota</taxon>
        <taxon>Bacilli</taxon>
        <taxon>Bacillales</taxon>
        <taxon>Paenibacillaceae</taxon>
        <taxon>Paenibacillus</taxon>
    </lineage>
</organism>
<gene>
    <name evidence="1" type="ORF">J2TS6_29940</name>
</gene>
<reference evidence="1" key="1">
    <citation type="submission" date="2021-03" db="EMBL/GenBank/DDBJ databases">
        <title>Antimicrobial resistance genes in bacteria isolated from Japanese honey, and their potential for conferring macrolide and lincosamide resistance in the American foulbrood pathogen Paenibacillus larvae.</title>
        <authorList>
            <person name="Okamoto M."/>
            <person name="Kumagai M."/>
            <person name="Kanamori H."/>
            <person name="Takamatsu D."/>
        </authorList>
    </citation>
    <scope>NUCLEOTIDE SEQUENCE</scope>
    <source>
        <strain evidence="1">J2TS6</strain>
    </source>
</reference>
<name>A0A919XI77_9BACL</name>